<dbReference type="AlphaFoldDB" id="A0A6J4LC70"/>
<dbReference type="SUPFAM" id="SSF52540">
    <property type="entry name" value="P-loop containing nucleoside triphosphate hydrolases"/>
    <property type="match status" value="1"/>
</dbReference>
<evidence type="ECO:0000313" key="1">
    <source>
        <dbReference type="EMBL" id="CAA9328756.1"/>
    </source>
</evidence>
<dbReference type="InterPro" id="IPR027417">
    <property type="entry name" value="P-loop_NTPase"/>
</dbReference>
<protein>
    <submittedName>
        <fullName evidence="1">Uncharacterized protein</fullName>
    </submittedName>
</protein>
<sequence length="229" mass="23525">MSAQVAALRRTLEERFPGAVPVAFRTAQAMATGWSALDAALPGGGLPRGRLSVWSGTGATAVLRGVCAAALARGERAAWVDAACTTSGEAEWGGISLVRSQGAGALLCAEELLRCGGFGVVVLAGAATTGTARVRLVHVAREGGTAFVETGPGDGWMAAVRVTSSVPPGGVRWRRDALGEAVEVESVGVRVCATALGWRREAEVELPVGARDVRLSLEPRLGDRRGAAR</sequence>
<name>A0A6J4LC70_9BACT</name>
<dbReference type="Gene3D" id="3.40.50.300">
    <property type="entry name" value="P-loop containing nucleotide triphosphate hydrolases"/>
    <property type="match status" value="1"/>
</dbReference>
<proteinExistence type="predicted"/>
<gene>
    <name evidence="1" type="ORF">AVDCRST_MAG68-2372</name>
</gene>
<accession>A0A6J4LC70</accession>
<reference evidence="1" key="1">
    <citation type="submission" date="2020-02" db="EMBL/GenBank/DDBJ databases">
        <authorList>
            <person name="Meier V. D."/>
        </authorList>
    </citation>
    <scope>NUCLEOTIDE SEQUENCE</scope>
    <source>
        <strain evidence="1">AVDCRST_MAG68</strain>
    </source>
</reference>
<dbReference type="EMBL" id="CADCTW010000114">
    <property type="protein sequence ID" value="CAA9328756.1"/>
    <property type="molecule type" value="Genomic_DNA"/>
</dbReference>
<organism evidence="1">
    <name type="scientific">uncultured Gemmatimonadota bacterium</name>
    <dbReference type="NCBI Taxonomy" id="203437"/>
    <lineage>
        <taxon>Bacteria</taxon>
        <taxon>Pseudomonadati</taxon>
        <taxon>Gemmatimonadota</taxon>
        <taxon>environmental samples</taxon>
    </lineage>
</organism>